<organism evidence="2 3">
    <name type="scientific">Coniophora puteana (strain RWD-64-598)</name>
    <name type="common">Brown rot fungus</name>
    <dbReference type="NCBI Taxonomy" id="741705"/>
    <lineage>
        <taxon>Eukaryota</taxon>
        <taxon>Fungi</taxon>
        <taxon>Dikarya</taxon>
        <taxon>Basidiomycota</taxon>
        <taxon>Agaricomycotina</taxon>
        <taxon>Agaricomycetes</taxon>
        <taxon>Agaricomycetidae</taxon>
        <taxon>Boletales</taxon>
        <taxon>Coniophorineae</taxon>
        <taxon>Coniophoraceae</taxon>
        <taxon>Coniophora</taxon>
    </lineage>
</organism>
<feature type="compositionally biased region" description="Basic and acidic residues" evidence="1">
    <location>
        <begin position="89"/>
        <end position="99"/>
    </location>
</feature>
<dbReference type="EMBL" id="JH711584">
    <property type="protein sequence ID" value="EIW77361.1"/>
    <property type="molecule type" value="Genomic_DNA"/>
</dbReference>
<dbReference type="AlphaFoldDB" id="A0A5M3MFJ4"/>
<sequence>MTVVARRPGPGASETRQKGSFTQRKNSGSEDSANVEARRGFLARLASRRKSDPLASDGPRDGHRRMGRMLELVSVGRANLRVMAAGSREQGHRRGRNQEEQSDENSSSPSPPASTQHRVESPDVGFDDQRSRTPSSDGLKDMICYCLCIPRCH</sequence>
<comment type="caution">
    <text evidence="2">The sequence shown here is derived from an EMBL/GenBank/DDBJ whole genome shotgun (WGS) entry which is preliminary data.</text>
</comment>
<dbReference type="GeneID" id="19205967"/>
<protein>
    <submittedName>
        <fullName evidence="2">Uncharacterized protein</fullName>
    </submittedName>
</protein>
<dbReference type="Proteomes" id="UP000053558">
    <property type="component" value="Unassembled WGS sequence"/>
</dbReference>
<proteinExistence type="predicted"/>
<evidence type="ECO:0000313" key="2">
    <source>
        <dbReference type="EMBL" id="EIW77361.1"/>
    </source>
</evidence>
<feature type="compositionally biased region" description="Basic and acidic residues" evidence="1">
    <location>
        <begin position="117"/>
        <end position="131"/>
    </location>
</feature>
<evidence type="ECO:0000256" key="1">
    <source>
        <dbReference type="SAM" id="MobiDB-lite"/>
    </source>
</evidence>
<dbReference type="RefSeq" id="XP_007772745.1">
    <property type="nucleotide sequence ID" value="XM_007774555.1"/>
</dbReference>
<keyword evidence="3" id="KW-1185">Reference proteome</keyword>
<reference evidence="3" key="1">
    <citation type="journal article" date="2012" name="Science">
        <title>The Paleozoic origin of enzymatic lignin decomposition reconstructed from 31 fungal genomes.</title>
        <authorList>
            <person name="Floudas D."/>
            <person name="Binder M."/>
            <person name="Riley R."/>
            <person name="Barry K."/>
            <person name="Blanchette R.A."/>
            <person name="Henrissat B."/>
            <person name="Martinez A.T."/>
            <person name="Otillar R."/>
            <person name="Spatafora J.W."/>
            <person name="Yadav J.S."/>
            <person name="Aerts A."/>
            <person name="Benoit I."/>
            <person name="Boyd A."/>
            <person name="Carlson A."/>
            <person name="Copeland A."/>
            <person name="Coutinho P.M."/>
            <person name="de Vries R.P."/>
            <person name="Ferreira P."/>
            <person name="Findley K."/>
            <person name="Foster B."/>
            <person name="Gaskell J."/>
            <person name="Glotzer D."/>
            <person name="Gorecki P."/>
            <person name="Heitman J."/>
            <person name="Hesse C."/>
            <person name="Hori C."/>
            <person name="Igarashi K."/>
            <person name="Jurgens J.A."/>
            <person name="Kallen N."/>
            <person name="Kersten P."/>
            <person name="Kohler A."/>
            <person name="Kuees U."/>
            <person name="Kumar T.K.A."/>
            <person name="Kuo A."/>
            <person name="LaButti K."/>
            <person name="Larrondo L.F."/>
            <person name="Lindquist E."/>
            <person name="Ling A."/>
            <person name="Lombard V."/>
            <person name="Lucas S."/>
            <person name="Lundell T."/>
            <person name="Martin R."/>
            <person name="McLaughlin D.J."/>
            <person name="Morgenstern I."/>
            <person name="Morin E."/>
            <person name="Murat C."/>
            <person name="Nagy L.G."/>
            <person name="Nolan M."/>
            <person name="Ohm R.A."/>
            <person name="Patyshakuliyeva A."/>
            <person name="Rokas A."/>
            <person name="Ruiz-Duenas F.J."/>
            <person name="Sabat G."/>
            <person name="Salamov A."/>
            <person name="Samejima M."/>
            <person name="Schmutz J."/>
            <person name="Slot J.C."/>
            <person name="St John F."/>
            <person name="Stenlid J."/>
            <person name="Sun H."/>
            <person name="Sun S."/>
            <person name="Syed K."/>
            <person name="Tsang A."/>
            <person name="Wiebenga A."/>
            <person name="Young D."/>
            <person name="Pisabarro A."/>
            <person name="Eastwood D.C."/>
            <person name="Martin F."/>
            <person name="Cullen D."/>
            <person name="Grigoriev I.V."/>
            <person name="Hibbett D.S."/>
        </authorList>
    </citation>
    <scope>NUCLEOTIDE SEQUENCE [LARGE SCALE GENOMIC DNA]</scope>
    <source>
        <strain evidence="3">RWD-64-598 SS2</strain>
    </source>
</reference>
<feature type="compositionally biased region" description="Polar residues" evidence="1">
    <location>
        <begin position="18"/>
        <end position="32"/>
    </location>
</feature>
<feature type="region of interest" description="Disordered" evidence="1">
    <location>
        <begin position="81"/>
        <end position="138"/>
    </location>
</feature>
<feature type="region of interest" description="Disordered" evidence="1">
    <location>
        <begin position="1"/>
        <end position="68"/>
    </location>
</feature>
<evidence type="ECO:0000313" key="3">
    <source>
        <dbReference type="Proteomes" id="UP000053558"/>
    </source>
</evidence>
<dbReference type="KEGG" id="cput:CONPUDRAFT_168303"/>
<name>A0A5M3MFJ4_CONPW</name>
<accession>A0A5M3MFJ4</accession>
<gene>
    <name evidence="2" type="ORF">CONPUDRAFT_168303</name>
</gene>
<feature type="compositionally biased region" description="Low complexity" evidence="1">
    <location>
        <begin position="104"/>
        <end position="116"/>
    </location>
</feature>